<dbReference type="AlphaFoldDB" id="A0A450WV68"/>
<name>A0A450WV68_9GAMM</name>
<dbReference type="Pfam" id="PF13370">
    <property type="entry name" value="Fer4_13"/>
    <property type="match status" value="1"/>
</dbReference>
<gene>
    <name evidence="1" type="ORF">BECKLFY1418C_GA0070996_10829</name>
</gene>
<reference evidence="1" key="1">
    <citation type="submission" date="2019-02" db="EMBL/GenBank/DDBJ databases">
        <authorList>
            <person name="Gruber-Vodicka R. H."/>
            <person name="Seah K. B. B."/>
        </authorList>
    </citation>
    <scope>NUCLEOTIDE SEQUENCE</scope>
    <source>
        <strain evidence="1">BECK_BY7</strain>
    </source>
</reference>
<sequence length="858" mass="95406">MKTHSDADLVTIPLRPQTVAGKVPSKDDAVSLLRGFYLGDSEISQTEESVHGQYLPAFLSPYRDESTLRHDYPLFVASPSDAPSSISGTRASLPGHDEKGNSGQLGIFPLPGLFKNLMADFPAETNQRRLLQENLIRLEKHVIGIIDQGTGMPQDANAVLSRAASRLLDSLRLGEKQHEQLEAGLEQLAKRMPAGHFLSFNQHIPLHILAHMAKLRFLSQYQKTLDEVKRLATGLAALLEIEQNKSIEAIEPKMVLGSIGPSGNRFMDPLALSNLMDHSQGSRNMPPERVQRVRETLQILEDERITDVGSSRLTLVRGITTDEAWGLSGALLPPDLSAEWELQQSPDPFATALAIFDEQASALVRLVRAMRIASLELDDTYDPKIHDPWFEDFDWLALSEEESKLAPIVVLVGSAANVARNGLSGLSRLLRSDRPIQVLLEVNPITDPGIDPGTEPEIESDHIVSNHSRMEMGYLGMSYRQATITQSSATRPLHLLESFAMALQRERPALHILGLGYSAPENSQRPLSPWLMESAAVESRAHPLFHYDPEIGGKWQVPLSLDHNPAPASDWPAYPLQYRTEDGTVTEVEMTFGFIDYALLHPRWWRHFHPVPDTLDAKEIMHLDDYLALEPEQIKNRLPFLWAVYDDQGRGTRLRRLIVSRALILACFDRREFWRTLQALAGVHNRHVEIAVARATTEARDKAERQQVTLIAEHRAELARVRQEAGADTLRRLTETLLTMDLVSTPIASADSDTIPPSSTIDEALPDGQDRRTQEIDIAVESVSVSVSVSDPEPTAEPWIDTPLCTTCNECTDLNPKLFVYNEDKQAEIGDLTAGTHDDLVKAAEICPAQCIHPGIPT</sequence>
<evidence type="ECO:0000313" key="1">
    <source>
        <dbReference type="EMBL" id="VFK20973.1"/>
    </source>
</evidence>
<organism evidence="1">
    <name type="scientific">Candidatus Kentrum sp. LFY</name>
    <dbReference type="NCBI Taxonomy" id="2126342"/>
    <lineage>
        <taxon>Bacteria</taxon>
        <taxon>Pseudomonadati</taxon>
        <taxon>Pseudomonadota</taxon>
        <taxon>Gammaproteobacteria</taxon>
        <taxon>Candidatus Kentrum</taxon>
    </lineage>
</organism>
<proteinExistence type="predicted"/>
<dbReference type="EMBL" id="CAADFN010000082">
    <property type="protein sequence ID" value="VFK20973.1"/>
    <property type="molecule type" value="Genomic_DNA"/>
</dbReference>
<dbReference type="Gene3D" id="3.30.70.20">
    <property type="match status" value="1"/>
</dbReference>
<protein>
    <submittedName>
        <fullName evidence="1">Ferredoxin</fullName>
    </submittedName>
</protein>
<accession>A0A450WV68</accession>